<reference evidence="2 3" key="1">
    <citation type="submission" date="2008-06" db="EMBL/GenBank/DDBJ databases">
        <title>Complete sequence of Chloroherpeton thalassium ATCC 35110.</title>
        <authorList>
            <consortium name="US DOE Joint Genome Institute"/>
            <person name="Lucas S."/>
            <person name="Copeland A."/>
            <person name="Lapidus A."/>
            <person name="Glavina del Rio T."/>
            <person name="Dalin E."/>
            <person name="Tice H."/>
            <person name="Bruce D."/>
            <person name="Goodwin L."/>
            <person name="Pitluck S."/>
            <person name="Schmutz J."/>
            <person name="Larimer F."/>
            <person name="Land M."/>
            <person name="Hauser L."/>
            <person name="Kyrpides N."/>
            <person name="Mikhailova N."/>
            <person name="Liu Z."/>
            <person name="Li T."/>
            <person name="Zhao F."/>
            <person name="Overmann J."/>
            <person name="Bryant D.A."/>
            <person name="Richardson P."/>
        </authorList>
    </citation>
    <scope>NUCLEOTIDE SEQUENCE [LARGE SCALE GENOMIC DNA]</scope>
    <source>
        <strain evidence="3">ATCC 35110 / GB-78</strain>
    </source>
</reference>
<dbReference type="eggNOG" id="COG3258">
    <property type="taxonomic scope" value="Bacteria"/>
</dbReference>
<dbReference type="InterPro" id="IPR021796">
    <property type="entry name" value="Tll0287-like_dom"/>
</dbReference>
<keyword evidence="3" id="KW-1185">Reference proteome</keyword>
<evidence type="ECO:0000313" key="2">
    <source>
        <dbReference type="EMBL" id="ACF14959.1"/>
    </source>
</evidence>
<dbReference type="AlphaFoldDB" id="B3QXP4"/>
<name>B3QXP4_CHLT3</name>
<gene>
    <name evidence="2" type="ordered locus">Ctha_2510</name>
</gene>
<dbReference type="PROSITE" id="PS51257">
    <property type="entry name" value="PROKAR_LIPOPROTEIN"/>
    <property type="match status" value="1"/>
</dbReference>
<proteinExistence type="predicted"/>
<feature type="domain" description="Tll0287-like" evidence="1">
    <location>
        <begin position="28"/>
        <end position="205"/>
    </location>
</feature>
<dbReference type="STRING" id="517418.Ctha_2510"/>
<dbReference type="HOGENOM" id="CLU_109783_0_1_10"/>
<evidence type="ECO:0000313" key="3">
    <source>
        <dbReference type="Proteomes" id="UP000001208"/>
    </source>
</evidence>
<dbReference type="Pfam" id="PF11845">
    <property type="entry name" value="Tll0287-like"/>
    <property type="match status" value="1"/>
</dbReference>
<sequence>MKKKLLILFFAVVSVSACSTKEKSEAPHEKTAQVVQLAEADKQEYLAKGKEMVSITMKTLGGNLMKAMKENGVAHAAEFCNLKASPLVDSLQNVYHASIRRATLKPRNQENLATAQEEEIINAYMEQMKSENAELKPIVKMSGSDTVSFYAPIKIPAAMCLKCHGAVGTEVSEEDYKKVKELYPNDKAVGYKEGELRGIWSIHFPVAKEKM</sequence>
<dbReference type="OrthoDB" id="1494333at2"/>
<dbReference type="Proteomes" id="UP000001208">
    <property type="component" value="Chromosome"/>
</dbReference>
<dbReference type="KEGG" id="cts:Ctha_2510"/>
<dbReference type="RefSeq" id="WP_012501041.1">
    <property type="nucleotide sequence ID" value="NC_011026.1"/>
</dbReference>
<evidence type="ECO:0000259" key="1">
    <source>
        <dbReference type="Pfam" id="PF11845"/>
    </source>
</evidence>
<protein>
    <recommendedName>
        <fullName evidence="1">Tll0287-like domain-containing protein</fullName>
    </recommendedName>
</protein>
<dbReference type="EMBL" id="CP001100">
    <property type="protein sequence ID" value="ACF14959.1"/>
    <property type="molecule type" value="Genomic_DNA"/>
</dbReference>
<accession>B3QXP4</accession>
<organism evidence="2 3">
    <name type="scientific">Chloroherpeton thalassium (strain ATCC 35110 / GB-78)</name>
    <dbReference type="NCBI Taxonomy" id="517418"/>
    <lineage>
        <taxon>Bacteria</taxon>
        <taxon>Pseudomonadati</taxon>
        <taxon>Chlorobiota</taxon>
        <taxon>Chlorobiia</taxon>
        <taxon>Chlorobiales</taxon>
        <taxon>Chloroherpetonaceae</taxon>
        <taxon>Chloroherpeton</taxon>
    </lineage>
</organism>